<accession>A0A0A9XME2</accession>
<reference evidence="2" key="1">
    <citation type="journal article" date="2014" name="PLoS ONE">
        <title>Transcriptome-Based Identification of ABC Transporters in the Western Tarnished Plant Bug Lygus hesperus.</title>
        <authorList>
            <person name="Hull J.J."/>
            <person name="Chaney K."/>
            <person name="Geib S.M."/>
            <person name="Fabrick J.A."/>
            <person name="Brent C.S."/>
            <person name="Walsh D."/>
            <person name="Lavine L.C."/>
        </authorList>
    </citation>
    <scope>NUCLEOTIDE SEQUENCE</scope>
</reference>
<feature type="region of interest" description="Disordered" evidence="1">
    <location>
        <begin position="1"/>
        <end position="31"/>
    </location>
</feature>
<evidence type="ECO:0000313" key="2">
    <source>
        <dbReference type="EMBL" id="JAG20821.1"/>
    </source>
</evidence>
<feature type="compositionally biased region" description="Polar residues" evidence="1">
    <location>
        <begin position="113"/>
        <end position="131"/>
    </location>
</feature>
<feature type="compositionally biased region" description="Polar residues" evidence="1">
    <location>
        <begin position="21"/>
        <end position="31"/>
    </location>
</feature>
<sequence>MLNIPRLNFNKLRSNERLPTPRNSNIRSGRHSSTLAINSSAMPSVVSEISKHNSLSTRCSKEVMNNNVDSNVSGRYVCSGKSGSNTASTDITRHQRLMQGVRMDNCVTMKADTLSSTRKTAQRQQNNTARN</sequence>
<name>A0A0A9XME2_LYGHE</name>
<reference evidence="2" key="2">
    <citation type="submission" date="2014-07" db="EMBL/GenBank/DDBJ databases">
        <authorList>
            <person name="Hull J."/>
        </authorList>
    </citation>
    <scope>NUCLEOTIDE SEQUENCE</scope>
</reference>
<dbReference type="EMBL" id="GBHO01022783">
    <property type="protein sequence ID" value="JAG20821.1"/>
    <property type="molecule type" value="Transcribed_RNA"/>
</dbReference>
<proteinExistence type="predicted"/>
<protein>
    <submittedName>
        <fullName evidence="2">Phosphoribosylformylglycinamidine synthase 2</fullName>
    </submittedName>
</protein>
<feature type="region of interest" description="Disordered" evidence="1">
    <location>
        <begin position="112"/>
        <end position="131"/>
    </location>
</feature>
<gene>
    <name evidence="2" type="primary">purL_1</name>
    <name evidence="2" type="ORF">CM83_19313</name>
</gene>
<evidence type="ECO:0000256" key="1">
    <source>
        <dbReference type="SAM" id="MobiDB-lite"/>
    </source>
</evidence>
<dbReference type="AlphaFoldDB" id="A0A0A9XME2"/>
<organism evidence="2">
    <name type="scientific">Lygus hesperus</name>
    <name type="common">Western plant bug</name>
    <dbReference type="NCBI Taxonomy" id="30085"/>
    <lineage>
        <taxon>Eukaryota</taxon>
        <taxon>Metazoa</taxon>
        <taxon>Ecdysozoa</taxon>
        <taxon>Arthropoda</taxon>
        <taxon>Hexapoda</taxon>
        <taxon>Insecta</taxon>
        <taxon>Pterygota</taxon>
        <taxon>Neoptera</taxon>
        <taxon>Paraneoptera</taxon>
        <taxon>Hemiptera</taxon>
        <taxon>Heteroptera</taxon>
        <taxon>Panheteroptera</taxon>
        <taxon>Cimicomorpha</taxon>
        <taxon>Miridae</taxon>
        <taxon>Mirini</taxon>
        <taxon>Lygus</taxon>
    </lineage>
</organism>